<evidence type="ECO:0000313" key="1">
    <source>
        <dbReference type="EMBL" id="RTE65338.1"/>
    </source>
</evidence>
<dbReference type="OrthoDB" id="148966at2"/>
<dbReference type="PANTHER" id="PTHR19288">
    <property type="entry name" value="4-NITROPHENYLPHOSPHATASE-RELATED"/>
    <property type="match status" value="1"/>
</dbReference>
<dbReference type="Gene3D" id="3.40.50.1000">
    <property type="entry name" value="HAD superfamily/HAD-like"/>
    <property type="match status" value="2"/>
</dbReference>
<dbReference type="InterPro" id="IPR036412">
    <property type="entry name" value="HAD-like_sf"/>
</dbReference>
<organism evidence="1 2">
    <name type="scientific">Amphritea opalescens</name>
    <dbReference type="NCBI Taxonomy" id="2490544"/>
    <lineage>
        <taxon>Bacteria</taxon>
        <taxon>Pseudomonadati</taxon>
        <taxon>Pseudomonadota</taxon>
        <taxon>Gammaproteobacteria</taxon>
        <taxon>Oceanospirillales</taxon>
        <taxon>Oceanospirillaceae</taxon>
        <taxon>Amphritea</taxon>
    </lineage>
</organism>
<gene>
    <name evidence="1" type="ORF">EH243_12950</name>
</gene>
<comment type="caution">
    <text evidence="1">The sequence shown here is derived from an EMBL/GenBank/DDBJ whole genome shotgun (WGS) entry which is preliminary data.</text>
</comment>
<dbReference type="SUPFAM" id="SSF56784">
    <property type="entry name" value="HAD-like"/>
    <property type="match status" value="1"/>
</dbReference>
<reference evidence="1 2" key="1">
    <citation type="submission" date="2018-11" db="EMBL/GenBank/DDBJ databases">
        <title>The draft genome sequence of Amphritea opalescens ANRC-JH13T.</title>
        <authorList>
            <person name="Fang Z."/>
            <person name="Zhang Y."/>
            <person name="Han X."/>
        </authorList>
    </citation>
    <scope>NUCLEOTIDE SEQUENCE [LARGE SCALE GENOMIC DNA]</scope>
    <source>
        <strain evidence="1 2">ANRC-JH13</strain>
    </source>
</reference>
<sequence length="261" mass="28012">MKAFSALIAESEAILVDMDGCLIAGQQVLPGAAALIEQAAEKFWLVSNNSSHSADELSRRLGQLGLTIAPQQMLLAGEVVLAEARRCYSTQGMMLLARQSLRTYAASLGIVEDDNQPAVIVLTRDTDLSYQRLSLAIKHLSRGVPLLVANPDLSHPDPDGDPVPETGSLLMLFTSILPQLQYRVIGKPEAGLFQMALAKAHAAPRHSVMIGDNPKTDRDGAEALGIRTFLVGQHPEADAINLNALLNNPLSHVRTEALVNS</sequence>
<dbReference type="Pfam" id="PF13344">
    <property type="entry name" value="Hydrolase_6"/>
    <property type="match status" value="1"/>
</dbReference>
<keyword evidence="2" id="KW-1185">Reference proteome</keyword>
<dbReference type="Proteomes" id="UP000283087">
    <property type="component" value="Unassembled WGS sequence"/>
</dbReference>
<keyword evidence="1" id="KW-0378">Hydrolase</keyword>
<dbReference type="InterPro" id="IPR023214">
    <property type="entry name" value="HAD_sf"/>
</dbReference>
<protein>
    <submittedName>
        <fullName evidence="1">HAD-IIA family hydrolase</fullName>
    </submittedName>
</protein>
<accession>A0A430KPB0</accession>
<dbReference type="GO" id="GO:0016791">
    <property type="term" value="F:phosphatase activity"/>
    <property type="evidence" value="ECO:0007669"/>
    <property type="project" value="TreeGrafter"/>
</dbReference>
<dbReference type="PANTHER" id="PTHR19288:SF46">
    <property type="entry name" value="HALOACID DEHALOGENASE-LIKE HYDROLASE DOMAIN-CONTAINING PROTEIN 2"/>
    <property type="match status" value="1"/>
</dbReference>
<proteinExistence type="predicted"/>
<dbReference type="EMBL" id="RQXW01000011">
    <property type="protein sequence ID" value="RTE65338.1"/>
    <property type="molecule type" value="Genomic_DNA"/>
</dbReference>
<dbReference type="AlphaFoldDB" id="A0A430KPB0"/>
<dbReference type="NCBIfam" id="TIGR01460">
    <property type="entry name" value="HAD-SF-IIA"/>
    <property type="match status" value="1"/>
</dbReference>
<dbReference type="GO" id="GO:0005737">
    <property type="term" value="C:cytoplasm"/>
    <property type="evidence" value="ECO:0007669"/>
    <property type="project" value="TreeGrafter"/>
</dbReference>
<name>A0A430KPB0_9GAMM</name>
<dbReference type="Pfam" id="PF13242">
    <property type="entry name" value="Hydrolase_like"/>
    <property type="match status" value="1"/>
</dbReference>
<dbReference type="RefSeq" id="WP_126159095.1">
    <property type="nucleotide sequence ID" value="NZ_RQXW01000011.1"/>
</dbReference>
<evidence type="ECO:0000313" key="2">
    <source>
        <dbReference type="Proteomes" id="UP000283087"/>
    </source>
</evidence>
<dbReference type="InterPro" id="IPR006357">
    <property type="entry name" value="HAD-SF_hydro_IIA"/>
</dbReference>